<proteinExistence type="predicted"/>
<protein>
    <submittedName>
        <fullName evidence="1">Uncharacterized protein</fullName>
    </submittedName>
</protein>
<comment type="caution">
    <text evidence="1">The sequence shown here is derived from an EMBL/GenBank/DDBJ whole genome shotgun (WGS) entry which is preliminary data.</text>
</comment>
<accession>A0A0F8XG26</accession>
<reference evidence="1" key="1">
    <citation type="journal article" date="2015" name="Nature">
        <title>Complex archaea that bridge the gap between prokaryotes and eukaryotes.</title>
        <authorList>
            <person name="Spang A."/>
            <person name="Saw J.H."/>
            <person name="Jorgensen S.L."/>
            <person name="Zaremba-Niedzwiedzka K."/>
            <person name="Martijn J."/>
            <person name="Lind A.E."/>
            <person name="van Eijk R."/>
            <person name="Schleper C."/>
            <person name="Guy L."/>
            <person name="Ettema T.J."/>
        </authorList>
    </citation>
    <scope>NUCLEOTIDE SEQUENCE</scope>
</reference>
<gene>
    <name evidence="1" type="ORF">LCGC14_2947270</name>
</gene>
<name>A0A0F8XG26_9ZZZZ</name>
<sequence>VYEGSIEQYTPTGELIKDSTEDRVKITFKDKLTQGTVL</sequence>
<evidence type="ECO:0000313" key="1">
    <source>
        <dbReference type="EMBL" id="KKK68117.1"/>
    </source>
</evidence>
<organism evidence="1">
    <name type="scientific">marine sediment metagenome</name>
    <dbReference type="NCBI Taxonomy" id="412755"/>
    <lineage>
        <taxon>unclassified sequences</taxon>
        <taxon>metagenomes</taxon>
        <taxon>ecological metagenomes</taxon>
    </lineage>
</organism>
<feature type="non-terminal residue" evidence="1">
    <location>
        <position position="1"/>
    </location>
</feature>
<dbReference type="EMBL" id="LAZR01059284">
    <property type="protein sequence ID" value="KKK68117.1"/>
    <property type="molecule type" value="Genomic_DNA"/>
</dbReference>
<dbReference type="AlphaFoldDB" id="A0A0F8XG26"/>